<keyword evidence="1" id="KW-1133">Transmembrane helix</keyword>
<comment type="caution">
    <text evidence="2">The sequence shown here is derived from an EMBL/GenBank/DDBJ whole genome shotgun (WGS) entry which is preliminary data.</text>
</comment>
<feature type="transmembrane region" description="Helical" evidence="1">
    <location>
        <begin position="37"/>
        <end position="55"/>
    </location>
</feature>
<protein>
    <submittedName>
        <fullName evidence="2">Uncharacterized protein</fullName>
    </submittedName>
</protein>
<sequence>MDVVGPGWLRIVTSQRKNAALMDPYGWATPCFFHDSFSYLLVSTYGWGVYAFSFFF</sequence>
<accession>A0A162CK35</accession>
<organism evidence="2 3">
    <name type="scientific">Daphnia magna</name>
    <dbReference type="NCBI Taxonomy" id="35525"/>
    <lineage>
        <taxon>Eukaryota</taxon>
        <taxon>Metazoa</taxon>
        <taxon>Ecdysozoa</taxon>
        <taxon>Arthropoda</taxon>
        <taxon>Crustacea</taxon>
        <taxon>Branchiopoda</taxon>
        <taxon>Diplostraca</taxon>
        <taxon>Cladocera</taxon>
        <taxon>Anomopoda</taxon>
        <taxon>Daphniidae</taxon>
        <taxon>Daphnia</taxon>
    </lineage>
</organism>
<reference evidence="2 3" key="1">
    <citation type="submission" date="2016-03" db="EMBL/GenBank/DDBJ databases">
        <title>EvidentialGene: Evidence-directed Construction of Genes on Genomes.</title>
        <authorList>
            <person name="Gilbert D.G."/>
            <person name="Choi J.-H."/>
            <person name="Mockaitis K."/>
            <person name="Colbourne J."/>
            <person name="Pfrender M."/>
        </authorList>
    </citation>
    <scope>NUCLEOTIDE SEQUENCE [LARGE SCALE GENOMIC DNA]</scope>
    <source>
        <strain evidence="2 3">Xinb3</strain>
        <tissue evidence="2">Complete organism</tissue>
    </source>
</reference>
<evidence type="ECO:0000313" key="2">
    <source>
        <dbReference type="EMBL" id="KZS16782.1"/>
    </source>
</evidence>
<keyword evidence="3" id="KW-1185">Reference proteome</keyword>
<evidence type="ECO:0000313" key="3">
    <source>
        <dbReference type="Proteomes" id="UP000076858"/>
    </source>
</evidence>
<dbReference type="AlphaFoldDB" id="A0A162CK35"/>
<gene>
    <name evidence="2" type="ORF">APZ42_017436</name>
</gene>
<name>A0A162CK35_9CRUS</name>
<dbReference type="EMBL" id="LRGB01000687">
    <property type="protein sequence ID" value="KZS16782.1"/>
    <property type="molecule type" value="Genomic_DNA"/>
</dbReference>
<keyword evidence="1" id="KW-0812">Transmembrane</keyword>
<proteinExistence type="predicted"/>
<dbReference type="Proteomes" id="UP000076858">
    <property type="component" value="Unassembled WGS sequence"/>
</dbReference>
<keyword evidence="1" id="KW-0472">Membrane</keyword>
<evidence type="ECO:0000256" key="1">
    <source>
        <dbReference type="SAM" id="Phobius"/>
    </source>
</evidence>